<protein>
    <submittedName>
        <fullName evidence="2">Uncharacterized protein</fullName>
    </submittedName>
</protein>
<gene>
    <name evidence="2" type="ORF">G4Z02_06315</name>
</gene>
<keyword evidence="1" id="KW-1133">Transmembrane helix</keyword>
<accession>A0A7L7KRC6</accession>
<dbReference type="KEGG" id="xcl:G4Z02_06315"/>
<feature type="transmembrane region" description="Helical" evidence="1">
    <location>
        <begin position="134"/>
        <end position="152"/>
    </location>
</feature>
<dbReference type="EMBL" id="CP048914">
    <property type="protein sequence ID" value="QMS85381.1"/>
    <property type="molecule type" value="Genomic_DNA"/>
</dbReference>
<feature type="transmembrane region" description="Helical" evidence="1">
    <location>
        <begin position="12"/>
        <end position="29"/>
    </location>
</feature>
<keyword evidence="3" id="KW-1185">Reference proteome</keyword>
<organism evidence="2 3">
    <name type="scientific">Candidatus Xianfuyuplasma coldseepsis</name>
    <dbReference type="NCBI Taxonomy" id="2782163"/>
    <lineage>
        <taxon>Bacteria</taxon>
        <taxon>Bacillati</taxon>
        <taxon>Mycoplasmatota</taxon>
        <taxon>Mollicutes</taxon>
        <taxon>Candidatus Izemoplasmatales</taxon>
        <taxon>Candidatus Izemoplasmataceae</taxon>
        <taxon>Candidatus Xianfuyuplasma</taxon>
    </lineage>
</organism>
<keyword evidence="1" id="KW-0812">Transmembrane</keyword>
<feature type="transmembrane region" description="Helical" evidence="1">
    <location>
        <begin position="71"/>
        <end position="92"/>
    </location>
</feature>
<keyword evidence="1" id="KW-0472">Membrane</keyword>
<feature type="transmembrane region" description="Helical" evidence="1">
    <location>
        <begin position="36"/>
        <end position="59"/>
    </location>
</feature>
<feature type="transmembrane region" description="Helical" evidence="1">
    <location>
        <begin position="104"/>
        <end position="128"/>
    </location>
</feature>
<proteinExistence type="predicted"/>
<feature type="transmembrane region" description="Helical" evidence="1">
    <location>
        <begin position="164"/>
        <end position="183"/>
    </location>
</feature>
<evidence type="ECO:0000313" key="3">
    <source>
        <dbReference type="Proteomes" id="UP000514720"/>
    </source>
</evidence>
<evidence type="ECO:0000313" key="2">
    <source>
        <dbReference type="EMBL" id="QMS85381.1"/>
    </source>
</evidence>
<dbReference type="AlphaFoldDB" id="A0A7L7KRC6"/>
<dbReference type="Proteomes" id="UP000514720">
    <property type="component" value="Chromosome"/>
</dbReference>
<reference evidence="2 3" key="1">
    <citation type="submission" date="2020-02" db="EMBL/GenBank/DDBJ databases">
        <authorList>
            <person name="Zheng R.K."/>
            <person name="Sun C.M."/>
        </authorList>
    </citation>
    <scope>NUCLEOTIDE SEQUENCE [LARGE SCALE GENOMIC DNA]</scope>
    <source>
        <strain evidence="3">zrk13</strain>
    </source>
</reference>
<evidence type="ECO:0000256" key="1">
    <source>
        <dbReference type="SAM" id="Phobius"/>
    </source>
</evidence>
<feature type="transmembrane region" description="Helical" evidence="1">
    <location>
        <begin position="195"/>
        <end position="213"/>
    </location>
</feature>
<name>A0A7L7KRC6_9MOLU</name>
<dbReference type="RefSeq" id="WP_258877174.1">
    <property type="nucleotide sequence ID" value="NZ_CP048914.1"/>
</dbReference>
<sequence>MDYIVARELNYLYIYLDIVFLVILGYFLIRKNRLLAFWFGVAGALIYFVVDYGGFYLLLGTRNVDGAHTMWFLLWLSTSYGFTNFVWIWLFLDRDKSIRQWSLLIVGGWLLVAFVSQSLGQSFGVINISRMTGSYHWFMLLILVIGYGFYIYQNWGDNNLLKQILYLLFIGIVVQFSWEAVLLVSGIRPLGMNPIVFNSLLETNLGIPYLYFIHRYLVTKRELVPA</sequence>